<gene>
    <name evidence="1" type="ORF">AMTR_s00008p00055900</name>
</gene>
<evidence type="ECO:0000313" key="1">
    <source>
        <dbReference type="EMBL" id="ERM95269.1"/>
    </source>
</evidence>
<dbReference type="AlphaFoldDB" id="W1NJ78"/>
<protein>
    <submittedName>
        <fullName evidence="1">Uncharacterized protein</fullName>
    </submittedName>
</protein>
<keyword evidence="2" id="KW-1185">Reference proteome</keyword>
<dbReference type="Proteomes" id="UP000017836">
    <property type="component" value="Unassembled WGS sequence"/>
</dbReference>
<name>W1NJ78_AMBTC</name>
<sequence>MHGAAMRRQLDLHFKLLLMALCLRDSSREIGLLSSQPLLVIAYHIKRPRLGPFSRSLAEIPLLSLTAPLEM</sequence>
<dbReference type="EMBL" id="KI397486">
    <property type="protein sequence ID" value="ERM95269.1"/>
    <property type="molecule type" value="Genomic_DNA"/>
</dbReference>
<accession>W1NJ78</accession>
<organism evidence="1 2">
    <name type="scientific">Amborella trichopoda</name>
    <dbReference type="NCBI Taxonomy" id="13333"/>
    <lineage>
        <taxon>Eukaryota</taxon>
        <taxon>Viridiplantae</taxon>
        <taxon>Streptophyta</taxon>
        <taxon>Embryophyta</taxon>
        <taxon>Tracheophyta</taxon>
        <taxon>Spermatophyta</taxon>
        <taxon>Magnoliopsida</taxon>
        <taxon>Amborellales</taxon>
        <taxon>Amborellaceae</taxon>
        <taxon>Amborella</taxon>
    </lineage>
</organism>
<dbReference type="HOGENOM" id="CLU_2743398_0_0_1"/>
<dbReference type="Gramene" id="ERM95269">
    <property type="protein sequence ID" value="ERM95269"/>
    <property type="gene ID" value="AMTR_s00008p00055900"/>
</dbReference>
<evidence type="ECO:0000313" key="2">
    <source>
        <dbReference type="Proteomes" id="UP000017836"/>
    </source>
</evidence>
<reference evidence="2" key="1">
    <citation type="journal article" date="2013" name="Science">
        <title>The Amborella genome and the evolution of flowering plants.</title>
        <authorList>
            <consortium name="Amborella Genome Project"/>
        </authorList>
    </citation>
    <scope>NUCLEOTIDE SEQUENCE [LARGE SCALE GENOMIC DNA]</scope>
</reference>
<proteinExistence type="predicted"/>